<dbReference type="SUPFAM" id="SSF48652">
    <property type="entry name" value="Tetraspanin"/>
    <property type="match status" value="1"/>
</dbReference>
<feature type="transmembrane region" description="Helical" evidence="6">
    <location>
        <begin position="104"/>
        <end position="127"/>
    </location>
</feature>
<gene>
    <name evidence="8" type="primary">LOC106471989</name>
</gene>
<evidence type="ECO:0000313" key="7">
    <source>
        <dbReference type="Proteomes" id="UP000694941"/>
    </source>
</evidence>
<name>A0ABM1TKA4_LIMPO</name>
<dbReference type="Proteomes" id="UP000694941">
    <property type="component" value="Unplaced"/>
</dbReference>
<feature type="transmembrane region" description="Helical" evidence="6">
    <location>
        <begin position="29"/>
        <end position="51"/>
    </location>
</feature>
<dbReference type="InterPro" id="IPR018499">
    <property type="entry name" value="Tetraspanin/Peripherin"/>
</dbReference>
<dbReference type="InterPro" id="IPR008952">
    <property type="entry name" value="Tetraspanin_EC2_sf"/>
</dbReference>
<sequence>MEPSSPQIDVGISRCENESVIKKFMKYRLLFIIVFWVVGLIVLGISAWTLWEQEREVSSIYDDVTDAQAEVWKLTIGFNAVACVFFITSFIGCLGIVQENGFILRLYVAALSLLVVGEVILVGLSFFSTTIFQHLPHDEIRLENVMNYKEGSELLVDQVQREFHCCGVTENGYLDWTLNPLFNCSDKNPSPRRCSVPSSCCKEPFSHQTGKLERDCGNSVLNETFHGLEEIFTEGCTEATKDYIRRKVAQPLFVIAGLLLILVIPQIFVAVVMFLVMKWISPYQQMAL</sequence>
<comment type="subcellular location">
    <subcellularLocation>
        <location evidence="1 6">Membrane</location>
        <topology evidence="1 6">Multi-pass membrane protein</topology>
    </subcellularLocation>
</comment>
<evidence type="ECO:0000313" key="8">
    <source>
        <dbReference type="RefSeq" id="XP_022256310.1"/>
    </source>
</evidence>
<dbReference type="InterPro" id="IPR000301">
    <property type="entry name" value="Tetraspanin_animals"/>
</dbReference>
<dbReference type="Pfam" id="PF00335">
    <property type="entry name" value="Tetraspanin"/>
    <property type="match status" value="1"/>
</dbReference>
<proteinExistence type="inferred from homology"/>
<evidence type="ECO:0000256" key="5">
    <source>
        <dbReference type="ARBA" id="ARBA00023136"/>
    </source>
</evidence>
<evidence type="ECO:0000256" key="3">
    <source>
        <dbReference type="ARBA" id="ARBA00022692"/>
    </source>
</evidence>
<evidence type="ECO:0000256" key="4">
    <source>
        <dbReference type="ARBA" id="ARBA00022989"/>
    </source>
</evidence>
<feature type="transmembrane region" description="Helical" evidence="6">
    <location>
        <begin position="252"/>
        <end position="276"/>
    </location>
</feature>
<protein>
    <recommendedName>
        <fullName evidence="6">Tetraspanin</fullName>
    </recommendedName>
</protein>
<dbReference type="RefSeq" id="XP_022256310.1">
    <property type="nucleotide sequence ID" value="XM_022400602.1"/>
</dbReference>
<dbReference type="GeneID" id="106471989"/>
<keyword evidence="3 6" id="KW-0812">Transmembrane</keyword>
<accession>A0ABM1TKA4</accession>
<keyword evidence="7" id="KW-1185">Reference proteome</keyword>
<dbReference type="PIRSF" id="PIRSF002419">
    <property type="entry name" value="Tetraspanin"/>
    <property type="match status" value="1"/>
</dbReference>
<feature type="transmembrane region" description="Helical" evidence="6">
    <location>
        <begin position="71"/>
        <end position="97"/>
    </location>
</feature>
<keyword evidence="4 6" id="KW-1133">Transmembrane helix</keyword>
<evidence type="ECO:0000256" key="1">
    <source>
        <dbReference type="ARBA" id="ARBA00004141"/>
    </source>
</evidence>
<evidence type="ECO:0000256" key="2">
    <source>
        <dbReference type="ARBA" id="ARBA00006840"/>
    </source>
</evidence>
<dbReference type="PANTHER" id="PTHR19282">
    <property type="entry name" value="TETRASPANIN"/>
    <property type="match status" value="1"/>
</dbReference>
<dbReference type="PANTHER" id="PTHR19282:SF515">
    <property type="entry name" value="TETRASPANIN"/>
    <property type="match status" value="1"/>
</dbReference>
<keyword evidence="5 6" id="KW-0472">Membrane</keyword>
<comment type="similarity">
    <text evidence="2 6">Belongs to the tetraspanin (TM4SF) family.</text>
</comment>
<reference evidence="8" key="1">
    <citation type="submission" date="2025-08" db="UniProtKB">
        <authorList>
            <consortium name="RefSeq"/>
        </authorList>
    </citation>
    <scope>IDENTIFICATION</scope>
    <source>
        <tissue evidence="8">Muscle</tissue>
    </source>
</reference>
<organism evidence="7 8">
    <name type="scientific">Limulus polyphemus</name>
    <name type="common">Atlantic horseshoe crab</name>
    <dbReference type="NCBI Taxonomy" id="6850"/>
    <lineage>
        <taxon>Eukaryota</taxon>
        <taxon>Metazoa</taxon>
        <taxon>Ecdysozoa</taxon>
        <taxon>Arthropoda</taxon>
        <taxon>Chelicerata</taxon>
        <taxon>Merostomata</taxon>
        <taxon>Xiphosura</taxon>
        <taxon>Limulidae</taxon>
        <taxon>Limulus</taxon>
    </lineage>
</organism>
<dbReference type="PRINTS" id="PR00259">
    <property type="entry name" value="TMFOUR"/>
</dbReference>
<dbReference type="Gene3D" id="1.10.1450.10">
    <property type="entry name" value="Tetraspanin"/>
    <property type="match status" value="1"/>
</dbReference>
<evidence type="ECO:0000256" key="6">
    <source>
        <dbReference type="RuleBase" id="RU361218"/>
    </source>
</evidence>